<dbReference type="Proteomes" id="UP001465976">
    <property type="component" value="Unassembled WGS sequence"/>
</dbReference>
<gene>
    <name evidence="2" type="ORF">V5O48_016791</name>
</gene>
<evidence type="ECO:0000256" key="1">
    <source>
        <dbReference type="SAM" id="Coils"/>
    </source>
</evidence>
<dbReference type="EMBL" id="JBAHYK010002356">
    <property type="protein sequence ID" value="KAL0565233.1"/>
    <property type="molecule type" value="Genomic_DNA"/>
</dbReference>
<protein>
    <submittedName>
        <fullName evidence="2">Uncharacterized protein</fullName>
    </submittedName>
</protein>
<reference evidence="2 3" key="1">
    <citation type="submission" date="2024-02" db="EMBL/GenBank/DDBJ databases">
        <title>A draft genome for the cacao thread blight pathogen Marasmius crinis-equi.</title>
        <authorList>
            <person name="Cohen S.P."/>
            <person name="Baruah I.K."/>
            <person name="Amoako-Attah I."/>
            <person name="Bukari Y."/>
            <person name="Meinhardt L.W."/>
            <person name="Bailey B.A."/>
        </authorList>
    </citation>
    <scope>NUCLEOTIDE SEQUENCE [LARGE SCALE GENOMIC DNA]</scope>
    <source>
        <strain evidence="2 3">GH-76</strain>
    </source>
</reference>
<accession>A0ABR3EQS2</accession>
<evidence type="ECO:0000313" key="3">
    <source>
        <dbReference type="Proteomes" id="UP001465976"/>
    </source>
</evidence>
<keyword evidence="3" id="KW-1185">Reference proteome</keyword>
<name>A0ABR3EQS2_9AGAR</name>
<proteinExistence type="predicted"/>
<keyword evidence="1" id="KW-0175">Coiled coil</keyword>
<organism evidence="2 3">
    <name type="scientific">Marasmius crinis-equi</name>
    <dbReference type="NCBI Taxonomy" id="585013"/>
    <lineage>
        <taxon>Eukaryota</taxon>
        <taxon>Fungi</taxon>
        <taxon>Dikarya</taxon>
        <taxon>Basidiomycota</taxon>
        <taxon>Agaricomycotina</taxon>
        <taxon>Agaricomycetes</taxon>
        <taxon>Agaricomycetidae</taxon>
        <taxon>Agaricales</taxon>
        <taxon>Marasmiineae</taxon>
        <taxon>Marasmiaceae</taxon>
        <taxon>Marasmius</taxon>
    </lineage>
</organism>
<feature type="coiled-coil region" evidence="1">
    <location>
        <begin position="43"/>
        <end position="70"/>
    </location>
</feature>
<sequence>MDIERCKLQIWELEIEIWCEEAVSTEREAKGDRIGHLFAAQLVEVYIAELDERKQECRAYEKELEDNNAERVKLYHYFIRRGDIVNDATAMDNETMDDDIPNDAGGMAEDLPNAIVDNIPNDAGAFINDIPHNDGAILDDTE</sequence>
<comment type="caution">
    <text evidence="2">The sequence shown here is derived from an EMBL/GenBank/DDBJ whole genome shotgun (WGS) entry which is preliminary data.</text>
</comment>
<evidence type="ECO:0000313" key="2">
    <source>
        <dbReference type="EMBL" id="KAL0565233.1"/>
    </source>
</evidence>